<sequence length="65" mass="7381">WPKGWKIADDEPHGKLPPGSAGESYTLRRIIILKPRLNQHSGSPPDEFRRAFIINVSAEVYFACF</sequence>
<dbReference type="AlphaFoldDB" id="A0A2T4U5P8"/>
<gene>
    <name evidence="2" type="ORF">C6Y45_10225</name>
</gene>
<evidence type="ECO:0000256" key="1">
    <source>
        <dbReference type="SAM" id="MobiDB-lite"/>
    </source>
</evidence>
<dbReference type="Proteomes" id="UP000240509">
    <property type="component" value="Unassembled WGS sequence"/>
</dbReference>
<feature type="compositionally biased region" description="Basic and acidic residues" evidence="1">
    <location>
        <begin position="1"/>
        <end position="14"/>
    </location>
</feature>
<evidence type="ECO:0000313" key="2">
    <source>
        <dbReference type="EMBL" id="PTL38719.1"/>
    </source>
</evidence>
<organism evidence="2 3">
    <name type="scientific">Alkalicoccus saliphilus</name>
    <dbReference type="NCBI Taxonomy" id="200989"/>
    <lineage>
        <taxon>Bacteria</taxon>
        <taxon>Bacillati</taxon>
        <taxon>Bacillota</taxon>
        <taxon>Bacilli</taxon>
        <taxon>Bacillales</taxon>
        <taxon>Bacillaceae</taxon>
        <taxon>Alkalicoccus</taxon>
    </lineage>
</organism>
<dbReference type="RefSeq" id="WP_160058302.1">
    <property type="nucleotide sequence ID" value="NZ_PZJJ01000015.1"/>
</dbReference>
<keyword evidence="3" id="KW-1185">Reference proteome</keyword>
<name>A0A2T4U5P8_9BACI</name>
<accession>A0A2T4U5P8</accession>
<feature type="non-terminal residue" evidence="2">
    <location>
        <position position="1"/>
    </location>
</feature>
<feature type="region of interest" description="Disordered" evidence="1">
    <location>
        <begin position="1"/>
        <end position="21"/>
    </location>
</feature>
<proteinExistence type="predicted"/>
<reference evidence="2 3" key="1">
    <citation type="submission" date="2018-03" db="EMBL/GenBank/DDBJ databases">
        <title>Alkalicoccus saliphilus sp. nov., isolated from a mineral pool.</title>
        <authorList>
            <person name="Zhao B."/>
        </authorList>
    </citation>
    <scope>NUCLEOTIDE SEQUENCE [LARGE SCALE GENOMIC DNA]</scope>
    <source>
        <strain evidence="2 3">6AG</strain>
    </source>
</reference>
<evidence type="ECO:0000313" key="3">
    <source>
        <dbReference type="Proteomes" id="UP000240509"/>
    </source>
</evidence>
<dbReference type="EMBL" id="PZJJ01000015">
    <property type="protein sequence ID" value="PTL38719.1"/>
    <property type="molecule type" value="Genomic_DNA"/>
</dbReference>
<comment type="caution">
    <text evidence="2">The sequence shown here is derived from an EMBL/GenBank/DDBJ whole genome shotgun (WGS) entry which is preliminary data.</text>
</comment>
<protein>
    <submittedName>
        <fullName evidence="2">Uncharacterized protein</fullName>
    </submittedName>
</protein>